<feature type="transmembrane region" description="Helical" evidence="7">
    <location>
        <begin position="158"/>
        <end position="184"/>
    </location>
</feature>
<evidence type="ECO:0000313" key="9">
    <source>
        <dbReference type="Proteomes" id="UP000886841"/>
    </source>
</evidence>
<evidence type="ECO:0000256" key="2">
    <source>
        <dbReference type="ARBA" id="ARBA00022448"/>
    </source>
</evidence>
<dbReference type="PIRSF" id="PIRSF006603">
    <property type="entry name" value="DinF"/>
    <property type="match status" value="1"/>
</dbReference>
<feature type="transmembrane region" description="Helical" evidence="7">
    <location>
        <begin position="89"/>
        <end position="110"/>
    </location>
</feature>
<accession>A0A9D1JEU3</accession>
<feature type="transmembrane region" description="Helical" evidence="7">
    <location>
        <begin position="130"/>
        <end position="151"/>
    </location>
</feature>
<dbReference type="GO" id="GO:0005886">
    <property type="term" value="C:plasma membrane"/>
    <property type="evidence" value="ECO:0007669"/>
    <property type="project" value="UniProtKB-SubCell"/>
</dbReference>
<feature type="transmembrane region" description="Helical" evidence="7">
    <location>
        <begin position="282"/>
        <end position="302"/>
    </location>
</feature>
<keyword evidence="3" id="KW-1003">Cell membrane</keyword>
<dbReference type="GO" id="GO:0042910">
    <property type="term" value="F:xenobiotic transmembrane transporter activity"/>
    <property type="evidence" value="ECO:0007669"/>
    <property type="project" value="InterPro"/>
</dbReference>
<dbReference type="PANTHER" id="PTHR42925">
    <property type="entry name" value="MULTIDRUG AND TOXIN EFFLUX PROTEIN MATE FAMILY"/>
    <property type="match status" value="1"/>
</dbReference>
<reference evidence="8" key="2">
    <citation type="journal article" date="2021" name="PeerJ">
        <title>Extensive microbial diversity within the chicken gut microbiome revealed by metagenomics and culture.</title>
        <authorList>
            <person name="Gilroy R."/>
            <person name="Ravi A."/>
            <person name="Getino M."/>
            <person name="Pursley I."/>
            <person name="Horton D.L."/>
            <person name="Alikhan N.F."/>
            <person name="Baker D."/>
            <person name="Gharbi K."/>
            <person name="Hall N."/>
            <person name="Watson M."/>
            <person name="Adriaenssens E.M."/>
            <person name="Foster-Nyarko E."/>
            <person name="Jarju S."/>
            <person name="Secka A."/>
            <person name="Antonio M."/>
            <person name="Oren A."/>
            <person name="Chaudhuri R.R."/>
            <person name="La Ragione R."/>
            <person name="Hildebrand F."/>
            <person name="Pallen M.J."/>
        </authorList>
    </citation>
    <scope>NUCLEOTIDE SEQUENCE</scope>
    <source>
        <strain evidence="8">ChiSxjej1B13-7041</strain>
    </source>
</reference>
<feature type="transmembrane region" description="Helical" evidence="7">
    <location>
        <begin position="322"/>
        <end position="343"/>
    </location>
</feature>
<gene>
    <name evidence="8" type="ORF">IAB98_02325</name>
</gene>
<evidence type="ECO:0000256" key="5">
    <source>
        <dbReference type="ARBA" id="ARBA00022989"/>
    </source>
</evidence>
<keyword evidence="5 7" id="KW-1133">Transmembrane helix</keyword>
<evidence type="ECO:0000256" key="4">
    <source>
        <dbReference type="ARBA" id="ARBA00022692"/>
    </source>
</evidence>
<name>A0A9D1JEU3_9FIRM</name>
<evidence type="ECO:0000256" key="3">
    <source>
        <dbReference type="ARBA" id="ARBA00022475"/>
    </source>
</evidence>
<dbReference type="AlphaFoldDB" id="A0A9D1JEU3"/>
<dbReference type="Proteomes" id="UP000886841">
    <property type="component" value="Unassembled WGS sequence"/>
</dbReference>
<sequence>MDREKRQFYRMVIGLVLPMALQNLINVGVTSADVIMLGKVGETALSASSLGGQVYFILNLIFFGLTSGAAVLTAQYWGKQDTKTIERVLGISLRISLAVGFVFTLAAELIPSWLMRIFTNEEEIIQAGVPYLRIVAVSYLFTAVTMVYLNIMRSVEKVIIATVVYSVSLLVNVVLNAIFIFGLLGFPAMGVAGAALATAIARFVELVIVLWHNSRNKVVKLRLKYVGYREKLLMKDFGRYVLPVLFNELLWGGGMATISAILGHLGSAAVAANSVVQVTRQLAMVVSFGVAGATAIVLGKTIGEGKEELARTYARRFARMSVVLGIAGGLVVLGVSPIARHFLNLTPQASHYLKYMMYIMSYFCVGQSINTVLIVGVFRSGGDTRFGLVLDGITLWGGAILLGMIAAFVWKLSVPLVFVFLASDEILKLPFSFWRYRSLKWLKNITREQTS</sequence>
<dbReference type="InterPro" id="IPR002528">
    <property type="entry name" value="MATE_fam"/>
</dbReference>
<dbReference type="Pfam" id="PF01554">
    <property type="entry name" value="MatE"/>
    <property type="match status" value="2"/>
</dbReference>
<keyword evidence="2" id="KW-0813">Transport</keyword>
<feature type="transmembrane region" description="Helical" evidence="7">
    <location>
        <begin position="388"/>
        <end position="410"/>
    </location>
</feature>
<keyword evidence="4 7" id="KW-0812">Transmembrane</keyword>
<reference evidence="8" key="1">
    <citation type="submission" date="2020-10" db="EMBL/GenBank/DDBJ databases">
        <authorList>
            <person name="Gilroy R."/>
        </authorList>
    </citation>
    <scope>NUCLEOTIDE SEQUENCE</scope>
    <source>
        <strain evidence="8">ChiSxjej1B13-7041</strain>
    </source>
</reference>
<dbReference type="InterPro" id="IPR047135">
    <property type="entry name" value="YsiQ"/>
</dbReference>
<protein>
    <submittedName>
        <fullName evidence="8">MATE family efflux transporter</fullName>
    </submittedName>
</protein>
<evidence type="ECO:0000256" key="6">
    <source>
        <dbReference type="ARBA" id="ARBA00023136"/>
    </source>
</evidence>
<evidence type="ECO:0000256" key="7">
    <source>
        <dbReference type="SAM" id="Phobius"/>
    </source>
</evidence>
<dbReference type="PANTHER" id="PTHR42925:SF2">
    <property type="entry name" value="NA+ DRIVEN MULTIDRUG EFFLUX PUMP"/>
    <property type="match status" value="1"/>
</dbReference>
<keyword evidence="6 7" id="KW-0472">Membrane</keyword>
<proteinExistence type="predicted"/>
<evidence type="ECO:0000256" key="1">
    <source>
        <dbReference type="ARBA" id="ARBA00004651"/>
    </source>
</evidence>
<organism evidence="8 9">
    <name type="scientific">Candidatus Egerieimonas intestinavium</name>
    <dbReference type="NCBI Taxonomy" id="2840777"/>
    <lineage>
        <taxon>Bacteria</taxon>
        <taxon>Bacillati</taxon>
        <taxon>Bacillota</taxon>
        <taxon>Clostridia</taxon>
        <taxon>Lachnospirales</taxon>
        <taxon>Lachnospiraceae</taxon>
        <taxon>Lachnospiraceae incertae sedis</taxon>
        <taxon>Candidatus Egerieimonas</taxon>
    </lineage>
</organism>
<comment type="subcellular location">
    <subcellularLocation>
        <location evidence="1">Cell membrane</location>
        <topology evidence="1">Multi-pass membrane protein</topology>
    </subcellularLocation>
</comment>
<feature type="transmembrane region" description="Helical" evidence="7">
    <location>
        <begin position="56"/>
        <end position="77"/>
    </location>
</feature>
<comment type="caution">
    <text evidence="8">The sequence shown here is derived from an EMBL/GenBank/DDBJ whole genome shotgun (WGS) entry which is preliminary data.</text>
</comment>
<evidence type="ECO:0000313" key="8">
    <source>
        <dbReference type="EMBL" id="HIR92244.1"/>
    </source>
</evidence>
<dbReference type="EMBL" id="DVHU01000020">
    <property type="protein sequence ID" value="HIR92244.1"/>
    <property type="molecule type" value="Genomic_DNA"/>
</dbReference>
<feature type="transmembrane region" description="Helical" evidence="7">
    <location>
        <begin position="355"/>
        <end position="376"/>
    </location>
</feature>
<feature type="transmembrane region" description="Helical" evidence="7">
    <location>
        <begin position="240"/>
        <end position="262"/>
    </location>
</feature>
<dbReference type="NCBIfam" id="TIGR00797">
    <property type="entry name" value="matE"/>
    <property type="match status" value="1"/>
</dbReference>
<dbReference type="CDD" id="cd13134">
    <property type="entry name" value="MATE_like_8"/>
    <property type="match status" value="1"/>
</dbReference>
<feature type="transmembrane region" description="Helical" evidence="7">
    <location>
        <begin position="190"/>
        <end position="212"/>
    </location>
</feature>
<feature type="transmembrane region" description="Helical" evidence="7">
    <location>
        <begin position="416"/>
        <end position="434"/>
    </location>
</feature>
<feature type="transmembrane region" description="Helical" evidence="7">
    <location>
        <begin position="12"/>
        <end position="36"/>
    </location>
</feature>
<dbReference type="InterPro" id="IPR048279">
    <property type="entry name" value="MdtK-like"/>
</dbReference>
<dbReference type="GO" id="GO:0015297">
    <property type="term" value="F:antiporter activity"/>
    <property type="evidence" value="ECO:0007669"/>
    <property type="project" value="InterPro"/>
</dbReference>